<accession>A0A9D2MQP1</accession>
<feature type="coiled-coil region" evidence="1">
    <location>
        <begin position="356"/>
        <end position="418"/>
    </location>
</feature>
<comment type="caution">
    <text evidence="3">The sequence shown here is derived from an EMBL/GenBank/DDBJ whole genome shotgun (WGS) entry which is preliminary data.</text>
</comment>
<reference evidence="3" key="2">
    <citation type="submission" date="2021-04" db="EMBL/GenBank/DDBJ databases">
        <authorList>
            <person name="Gilroy R."/>
        </authorList>
    </citation>
    <scope>NUCLEOTIDE SEQUENCE</scope>
    <source>
        <strain evidence="3">USAMLcec3-2134</strain>
    </source>
</reference>
<keyword evidence="1" id="KW-0175">Coiled coil</keyword>
<feature type="coiled-coil region" evidence="1">
    <location>
        <begin position="177"/>
        <end position="251"/>
    </location>
</feature>
<feature type="domain" description="DUF2326" evidence="2">
    <location>
        <begin position="427"/>
        <end position="533"/>
    </location>
</feature>
<dbReference type="EMBL" id="DWXE01000006">
    <property type="protein sequence ID" value="HJB90256.1"/>
    <property type="molecule type" value="Genomic_DNA"/>
</dbReference>
<name>A0A9D2MQP1_9FIRM</name>
<sequence>MLIEMKSPAFKKQGEERPPIHFKEGLNVVLGKEDGAMSIGKSSSLLAIDFVFGGDTYIKSDGVKKEGHHTIFFAFEFDGEKFYFARNTGDSNTIFICDKNYELTGGQYTKDEYTTWLKGKYHLDFVGLSFRIALSSFFRIYGKKNTDELNPLQGIPGQNMDKSISSIVALFDRFKDIEEFKANVTEHKRKLDAYKEARRYQFISDLVGGQKKYEENLAIIRDLELQLATLMEEAEKGHSEEEIELNKKKAALTNEKLTIENVIHSKEMKLRLVSMSLEYGLYPTEADMTALQEFFPGVNLRKLYEVERYHQKLAKILDAQFTDEKTAIEGEITGLRQQLDGINAQIKELGFVGNISREFLDRHSALKAEIDALKNQNQAFLTQNELQAAKANADAILKRSIEDILQEIEDTLNAKMKEFNDSLFTTKKKPPHVHFNAYNSYKFETPDNTGTGSNFKGMIVYDLAVLFTTALPALAHDSLLFKNLGKDVEDGIFRIYNSTKKQIFIAYDKQSDCRPETQKILEDNCVLRLSTNNCELYGRSWDTEE</sequence>
<gene>
    <name evidence="3" type="ORF">H9763_02185</name>
</gene>
<dbReference type="Proteomes" id="UP000886883">
    <property type="component" value="Unassembled WGS sequence"/>
</dbReference>
<dbReference type="AlphaFoldDB" id="A0A9D2MQP1"/>
<organism evidence="3 4">
    <name type="scientific">Candidatus Eisenbergiella merdigallinarum</name>
    <dbReference type="NCBI Taxonomy" id="2838552"/>
    <lineage>
        <taxon>Bacteria</taxon>
        <taxon>Bacillati</taxon>
        <taxon>Bacillota</taxon>
        <taxon>Clostridia</taxon>
        <taxon>Lachnospirales</taxon>
        <taxon>Lachnospiraceae</taxon>
        <taxon>Eisenbergiella</taxon>
    </lineage>
</organism>
<evidence type="ECO:0000256" key="1">
    <source>
        <dbReference type="SAM" id="Coils"/>
    </source>
</evidence>
<protein>
    <submittedName>
        <fullName evidence="3">DUF2326 domain-containing protein</fullName>
    </submittedName>
</protein>
<evidence type="ECO:0000313" key="4">
    <source>
        <dbReference type="Proteomes" id="UP000886883"/>
    </source>
</evidence>
<dbReference type="InterPro" id="IPR018760">
    <property type="entry name" value="DUF2326"/>
</dbReference>
<dbReference type="Pfam" id="PF10088">
    <property type="entry name" value="DUF2326"/>
    <property type="match status" value="1"/>
</dbReference>
<evidence type="ECO:0000313" key="3">
    <source>
        <dbReference type="EMBL" id="HJB90256.1"/>
    </source>
</evidence>
<evidence type="ECO:0000259" key="2">
    <source>
        <dbReference type="Pfam" id="PF10088"/>
    </source>
</evidence>
<reference evidence="3" key="1">
    <citation type="journal article" date="2021" name="PeerJ">
        <title>Extensive microbial diversity within the chicken gut microbiome revealed by metagenomics and culture.</title>
        <authorList>
            <person name="Gilroy R."/>
            <person name="Ravi A."/>
            <person name="Getino M."/>
            <person name="Pursley I."/>
            <person name="Horton D.L."/>
            <person name="Alikhan N.F."/>
            <person name="Baker D."/>
            <person name="Gharbi K."/>
            <person name="Hall N."/>
            <person name="Watson M."/>
            <person name="Adriaenssens E.M."/>
            <person name="Foster-Nyarko E."/>
            <person name="Jarju S."/>
            <person name="Secka A."/>
            <person name="Antonio M."/>
            <person name="Oren A."/>
            <person name="Chaudhuri R.R."/>
            <person name="La Ragione R."/>
            <person name="Hildebrand F."/>
            <person name="Pallen M.J."/>
        </authorList>
    </citation>
    <scope>NUCLEOTIDE SEQUENCE</scope>
    <source>
        <strain evidence="3">USAMLcec3-2134</strain>
    </source>
</reference>
<proteinExistence type="predicted"/>